<evidence type="ECO:0000259" key="8">
    <source>
        <dbReference type="Pfam" id="PF01416"/>
    </source>
</evidence>
<dbReference type="Gene3D" id="3.30.70.660">
    <property type="entry name" value="Pseudouridine synthase I, catalytic domain, C-terminal subdomain"/>
    <property type="match status" value="1"/>
</dbReference>
<dbReference type="InterPro" id="IPR020095">
    <property type="entry name" value="PsdUridine_synth_TruA_C"/>
</dbReference>
<dbReference type="FunFam" id="3.30.70.580:FF:000001">
    <property type="entry name" value="tRNA pseudouridine synthase A"/>
    <property type="match status" value="1"/>
</dbReference>
<comment type="caution">
    <text evidence="9">The sequence shown here is derived from an EMBL/GenBank/DDBJ whole genome shotgun (WGS) entry which is preliminary data.</text>
</comment>
<reference evidence="9" key="1">
    <citation type="submission" date="2022-09" db="EMBL/GenBank/DDBJ databases">
        <authorList>
            <person name="Yuan C."/>
            <person name="Ke Z."/>
        </authorList>
    </citation>
    <scope>NUCLEOTIDE SEQUENCE</scope>
    <source>
        <strain evidence="9">LB-8</strain>
    </source>
</reference>
<dbReference type="Proteomes" id="UP001155483">
    <property type="component" value="Unassembled WGS sequence"/>
</dbReference>
<dbReference type="GO" id="GO:0160147">
    <property type="term" value="F:tRNA pseudouridine(38-40) synthase activity"/>
    <property type="evidence" value="ECO:0007669"/>
    <property type="project" value="UniProtKB-EC"/>
</dbReference>
<dbReference type="Gene3D" id="3.30.70.580">
    <property type="entry name" value="Pseudouridine synthase I, catalytic domain, N-terminal subdomain"/>
    <property type="match status" value="1"/>
</dbReference>
<name>A0A9X2Y108_9BACT</name>
<dbReference type="NCBIfam" id="TIGR00071">
    <property type="entry name" value="hisT_truA"/>
    <property type="match status" value="1"/>
</dbReference>
<comment type="caution">
    <text evidence="4">Lacks conserved residue(s) required for the propagation of feature annotation.</text>
</comment>
<feature type="binding site" evidence="4 6">
    <location>
        <position position="109"/>
    </location>
    <ligand>
        <name>substrate</name>
    </ligand>
</feature>
<dbReference type="RefSeq" id="WP_279300152.1">
    <property type="nucleotide sequence ID" value="NZ_JAOTIF010000043.1"/>
</dbReference>
<evidence type="ECO:0000256" key="7">
    <source>
        <dbReference type="RuleBase" id="RU003792"/>
    </source>
</evidence>
<dbReference type="CDD" id="cd02570">
    <property type="entry name" value="PseudoU_synth_EcTruA"/>
    <property type="match status" value="1"/>
</dbReference>
<dbReference type="PIRSF" id="PIRSF001430">
    <property type="entry name" value="tRNA_psdUrid_synth"/>
    <property type="match status" value="1"/>
</dbReference>
<comment type="function">
    <text evidence="4">Formation of pseudouridine at positions 38, 39 and 40 in the anticodon stem and loop of transfer RNAs.</text>
</comment>
<feature type="domain" description="Pseudouridine synthase I TruA alpha/beta" evidence="8">
    <location>
        <begin position="147"/>
        <end position="241"/>
    </location>
</feature>
<reference evidence="9" key="2">
    <citation type="submission" date="2023-04" db="EMBL/GenBank/DDBJ databases">
        <title>Paracnuella aquatica gen. nov., sp. nov., a member of the family Chitinophagaceae isolated from a hot spring.</title>
        <authorList>
            <person name="Wang C."/>
        </authorList>
    </citation>
    <scope>NUCLEOTIDE SEQUENCE</scope>
    <source>
        <strain evidence="9">LB-8</strain>
    </source>
</reference>
<organism evidence="9 10">
    <name type="scientific">Paraflavisolibacter caeni</name>
    <dbReference type="NCBI Taxonomy" id="2982496"/>
    <lineage>
        <taxon>Bacteria</taxon>
        <taxon>Pseudomonadati</taxon>
        <taxon>Bacteroidota</taxon>
        <taxon>Chitinophagia</taxon>
        <taxon>Chitinophagales</taxon>
        <taxon>Chitinophagaceae</taxon>
        <taxon>Paraflavisolibacter</taxon>
    </lineage>
</organism>
<comment type="catalytic activity">
    <reaction evidence="4 7">
        <text>uridine(38/39/40) in tRNA = pseudouridine(38/39/40) in tRNA</text>
        <dbReference type="Rhea" id="RHEA:22376"/>
        <dbReference type="Rhea" id="RHEA-COMP:10085"/>
        <dbReference type="Rhea" id="RHEA-COMP:10087"/>
        <dbReference type="ChEBI" id="CHEBI:65314"/>
        <dbReference type="ChEBI" id="CHEBI:65315"/>
        <dbReference type="EC" id="5.4.99.12"/>
    </reaction>
</comment>
<dbReference type="GO" id="GO:0031119">
    <property type="term" value="P:tRNA pseudouridine synthesis"/>
    <property type="evidence" value="ECO:0007669"/>
    <property type="project" value="UniProtKB-UniRule"/>
</dbReference>
<dbReference type="Pfam" id="PF01416">
    <property type="entry name" value="PseudoU_synth_1"/>
    <property type="match status" value="1"/>
</dbReference>
<dbReference type="GO" id="GO:0003723">
    <property type="term" value="F:RNA binding"/>
    <property type="evidence" value="ECO:0007669"/>
    <property type="project" value="InterPro"/>
</dbReference>
<dbReference type="AlphaFoldDB" id="A0A9X2Y108"/>
<evidence type="ECO:0000313" key="9">
    <source>
        <dbReference type="EMBL" id="MCU7552715.1"/>
    </source>
</evidence>
<evidence type="ECO:0000256" key="6">
    <source>
        <dbReference type="PIRSR" id="PIRSR001430-2"/>
    </source>
</evidence>
<comment type="similarity">
    <text evidence="1 4 7">Belongs to the tRNA pseudouridine synthase TruA family.</text>
</comment>
<dbReference type="SUPFAM" id="SSF55120">
    <property type="entry name" value="Pseudouridine synthase"/>
    <property type="match status" value="1"/>
</dbReference>
<keyword evidence="10" id="KW-1185">Reference proteome</keyword>
<accession>A0A9X2Y108</accession>
<protein>
    <recommendedName>
        <fullName evidence="4">tRNA pseudouridine synthase A</fullName>
        <ecNumber evidence="4">5.4.99.12</ecNumber>
    </recommendedName>
    <alternativeName>
        <fullName evidence="4">tRNA pseudouridine(38-40) synthase</fullName>
    </alternativeName>
    <alternativeName>
        <fullName evidence="4">tRNA pseudouridylate synthase I</fullName>
    </alternativeName>
    <alternativeName>
        <fullName evidence="4">tRNA-uridine isomerase I</fullName>
    </alternativeName>
</protein>
<evidence type="ECO:0000256" key="3">
    <source>
        <dbReference type="ARBA" id="ARBA00023235"/>
    </source>
</evidence>
<proteinExistence type="inferred from homology"/>
<dbReference type="InterPro" id="IPR020097">
    <property type="entry name" value="PsdUridine_synth_TruA_a/b_dom"/>
</dbReference>
<keyword evidence="3 4" id="KW-0413">Isomerase</keyword>
<gene>
    <name evidence="4 9" type="primary">truA</name>
    <name evidence="9" type="ORF">OCK74_26585</name>
</gene>
<comment type="subunit">
    <text evidence="4">Homodimer.</text>
</comment>
<dbReference type="InterPro" id="IPR001406">
    <property type="entry name" value="PsdUridine_synth_TruA"/>
</dbReference>
<evidence type="ECO:0000256" key="1">
    <source>
        <dbReference type="ARBA" id="ARBA00009375"/>
    </source>
</evidence>
<evidence type="ECO:0000256" key="2">
    <source>
        <dbReference type="ARBA" id="ARBA00022694"/>
    </source>
</evidence>
<feature type="active site" description="Nucleophile" evidence="4 5">
    <location>
        <position position="52"/>
    </location>
</feature>
<dbReference type="PANTHER" id="PTHR11142">
    <property type="entry name" value="PSEUDOURIDYLATE SYNTHASE"/>
    <property type="match status" value="1"/>
</dbReference>
<evidence type="ECO:0000313" key="10">
    <source>
        <dbReference type="Proteomes" id="UP001155483"/>
    </source>
</evidence>
<evidence type="ECO:0000256" key="4">
    <source>
        <dbReference type="HAMAP-Rule" id="MF_00171"/>
    </source>
</evidence>
<dbReference type="PANTHER" id="PTHR11142:SF0">
    <property type="entry name" value="TRNA PSEUDOURIDINE SYNTHASE-LIKE 1"/>
    <property type="match status" value="1"/>
</dbReference>
<evidence type="ECO:0000256" key="5">
    <source>
        <dbReference type="PIRSR" id="PIRSR001430-1"/>
    </source>
</evidence>
<dbReference type="InterPro" id="IPR020094">
    <property type="entry name" value="TruA/RsuA/RluB/E/F_N"/>
</dbReference>
<dbReference type="EMBL" id="JAOTIF010000043">
    <property type="protein sequence ID" value="MCU7552715.1"/>
    <property type="molecule type" value="Genomic_DNA"/>
</dbReference>
<keyword evidence="2 4" id="KW-0819">tRNA processing</keyword>
<dbReference type="EC" id="5.4.99.12" evidence="4"/>
<dbReference type="InterPro" id="IPR020103">
    <property type="entry name" value="PsdUridine_synth_cat_dom_sf"/>
</dbReference>
<dbReference type="HAMAP" id="MF_00171">
    <property type="entry name" value="TruA"/>
    <property type="match status" value="1"/>
</dbReference>
<sequence>MPRFFLEVAYKGTQYSGFQIQENSNTIQAEVEKTFKILLRQSVDLTGSSRTDAGVHALQNYFHFDFSESLSDRIVYKMNAILPDDIVVKGLYTMPENAHSRFDATSREYDYVLYQHKNPFLKGIAYYFPYTLDEKLLHEAAALVKSGTNFFAFSKTNTQVKNFNCKIYKSQWIHDHDKLIYNIEGNRFLRGMVRLLTASMLKVGRGKISLDEFASMFTYPDQKCGFSVPPDGLFLKRVKFPNSIIED</sequence>